<dbReference type="Gene3D" id="3.40.190.290">
    <property type="match status" value="1"/>
</dbReference>
<comment type="similarity">
    <text evidence="1">Belongs to the LysR transcriptional regulatory family.</text>
</comment>
<feature type="domain" description="HTH lysR-type" evidence="5">
    <location>
        <begin position="1"/>
        <end position="58"/>
    </location>
</feature>
<evidence type="ECO:0000256" key="3">
    <source>
        <dbReference type="ARBA" id="ARBA00023125"/>
    </source>
</evidence>
<evidence type="ECO:0000313" key="6">
    <source>
        <dbReference type="EMBL" id="SIS50890.1"/>
    </source>
</evidence>
<protein>
    <submittedName>
        <fullName evidence="6">DNA-binding transcriptional regulator, LysR family</fullName>
    </submittedName>
</protein>
<organism evidence="6 7">
    <name type="scientific">Paracoccus saliphilus</name>
    <dbReference type="NCBI Taxonomy" id="405559"/>
    <lineage>
        <taxon>Bacteria</taxon>
        <taxon>Pseudomonadati</taxon>
        <taxon>Pseudomonadota</taxon>
        <taxon>Alphaproteobacteria</taxon>
        <taxon>Rhodobacterales</taxon>
        <taxon>Paracoccaceae</taxon>
        <taxon>Paracoccus</taxon>
    </lineage>
</organism>
<dbReference type="RefSeq" id="WP_076522836.1">
    <property type="nucleotide sequence ID" value="NZ_CP067140.1"/>
</dbReference>
<dbReference type="SUPFAM" id="SSF46785">
    <property type="entry name" value="Winged helix' DNA-binding domain"/>
    <property type="match status" value="1"/>
</dbReference>
<reference evidence="6 7" key="1">
    <citation type="submission" date="2017-01" db="EMBL/GenBank/DDBJ databases">
        <authorList>
            <person name="Varghese N."/>
            <person name="Submissions S."/>
        </authorList>
    </citation>
    <scope>NUCLEOTIDE SEQUENCE [LARGE SCALE GENOMIC DNA]</scope>
    <source>
        <strain evidence="6 7">DSM 18447</strain>
    </source>
</reference>
<gene>
    <name evidence="6" type="ORF">SAMN05421772_101154</name>
</gene>
<keyword evidence="3 6" id="KW-0238">DNA-binding</keyword>
<name>A0AA46A3V0_9RHOB</name>
<evidence type="ECO:0000256" key="4">
    <source>
        <dbReference type="ARBA" id="ARBA00023163"/>
    </source>
</evidence>
<comment type="caution">
    <text evidence="6">The sequence shown here is derived from an EMBL/GenBank/DDBJ whole genome shotgun (WGS) entry which is preliminary data.</text>
</comment>
<dbReference type="Pfam" id="PF00126">
    <property type="entry name" value="HTH_1"/>
    <property type="match status" value="1"/>
</dbReference>
<dbReference type="GO" id="GO:0010628">
    <property type="term" value="P:positive regulation of gene expression"/>
    <property type="evidence" value="ECO:0007669"/>
    <property type="project" value="TreeGrafter"/>
</dbReference>
<dbReference type="GO" id="GO:0003700">
    <property type="term" value="F:DNA-binding transcription factor activity"/>
    <property type="evidence" value="ECO:0007669"/>
    <property type="project" value="InterPro"/>
</dbReference>
<dbReference type="PRINTS" id="PR00039">
    <property type="entry name" value="HTHLYSR"/>
</dbReference>
<dbReference type="Pfam" id="PF03466">
    <property type="entry name" value="LysR_substrate"/>
    <property type="match status" value="1"/>
</dbReference>
<proteinExistence type="inferred from homology"/>
<evidence type="ECO:0000259" key="5">
    <source>
        <dbReference type="PROSITE" id="PS50931"/>
    </source>
</evidence>
<dbReference type="GO" id="GO:0043565">
    <property type="term" value="F:sequence-specific DNA binding"/>
    <property type="evidence" value="ECO:0007669"/>
    <property type="project" value="TreeGrafter"/>
</dbReference>
<evidence type="ECO:0000256" key="1">
    <source>
        <dbReference type="ARBA" id="ARBA00009437"/>
    </source>
</evidence>
<sequence>MKLRELEAFDAYMRQGGTQAAANAMGVGQPLVSKLLTSLEKQLGFKLFERKRNQLAPTAEALLFHESVARLLDGYRDLGREADAIANTQRGNIVIAAQPIFCDTFLIGAIARFKKAHPDVTVRLLDVGLGELLRMISERSCDIGLGITLEAESYGANVKPLGRCEALCALPIEHPLNKPGAIPLPRIRHEAFVELPPASPLRTRVDYLMQTINVERNITAEMRTLHGVCSLVAEGTGIAIIDPIAELLIDHRRVATKPLIPTIEWEIALFAPDDRPPSNTAQAFSETLQQDIDMLKRNGMIS</sequence>
<keyword evidence="2" id="KW-0805">Transcription regulation</keyword>
<dbReference type="AlphaFoldDB" id="A0AA46A3V0"/>
<evidence type="ECO:0000313" key="7">
    <source>
        <dbReference type="Proteomes" id="UP000186216"/>
    </source>
</evidence>
<accession>A0AA46A3V0</accession>
<dbReference type="InterPro" id="IPR036390">
    <property type="entry name" value="WH_DNA-bd_sf"/>
</dbReference>
<dbReference type="PROSITE" id="PS50931">
    <property type="entry name" value="HTH_LYSR"/>
    <property type="match status" value="1"/>
</dbReference>
<dbReference type="PANTHER" id="PTHR30427">
    <property type="entry name" value="TRANSCRIPTIONAL ACTIVATOR PROTEIN LYSR"/>
    <property type="match status" value="1"/>
</dbReference>
<dbReference type="EMBL" id="FTOU01000001">
    <property type="protein sequence ID" value="SIS50890.1"/>
    <property type="molecule type" value="Genomic_DNA"/>
</dbReference>
<dbReference type="SUPFAM" id="SSF53850">
    <property type="entry name" value="Periplasmic binding protein-like II"/>
    <property type="match status" value="1"/>
</dbReference>
<dbReference type="InterPro" id="IPR000847">
    <property type="entry name" value="LysR_HTH_N"/>
</dbReference>
<dbReference type="InterPro" id="IPR036388">
    <property type="entry name" value="WH-like_DNA-bd_sf"/>
</dbReference>
<dbReference type="InterPro" id="IPR005119">
    <property type="entry name" value="LysR_subst-bd"/>
</dbReference>
<evidence type="ECO:0000256" key="2">
    <source>
        <dbReference type="ARBA" id="ARBA00023015"/>
    </source>
</evidence>
<dbReference type="Gene3D" id="1.10.10.10">
    <property type="entry name" value="Winged helix-like DNA-binding domain superfamily/Winged helix DNA-binding domain"/>
    <property type="match status" value="1"/>
</dbReference>
<keyword evidence="4" id="KW-0804">Transcription</keyword>
<dbReference type="Proteomes" id="UP000186216">
    <property type="component" value="Unassembled WGS sequence"/>
</dbReference>
<dbReference type="PANTHER" id="PTHR30427:SF1">
    <property type="entry name" value="TRANSCRIPTIONAL ACTIVATOR PROTEIN LYSR"/>
    <property type="match status" value="1"/>
</dbReference>